<feature type="region of interest" description="Disordered" evidence="1">
    <location>
        <begin position="17"/>
        <end position="49"/>
    </location>
</feature>
<name>A0A6J4USB9_9BACT</name>
<reference evidence="2" key="1">
    <citation type="submission" date="2020-02" db="EMBL/GenBank/DDBJ databases">
        <authorList>
            <person name="Meier V. D."/>
        </authorList>
    </citation>
    <scope>NUCLEOTIDE SEQUENCE</scope>
    <source>
        <strain evidence="2">AVDCRST_MAG19</strain>
    </source>
</reference>
<evidence type="ECO:0000256" key="1">
    <source>
        <dbReference type="SAM" id="MobiDB-lite"/>
    </source>
</evidence>
<organism evidence="2">
    <name type="scientific">uncultured Thermomicrobiales bacterium</name>
    <dbReference type="NCBI Taxonomy" id="1645740"/>
    <lineage>
        <taxon>Bacteria</taxon>
        <taxon>Pseudomonadati</taxon>
        <taxon>Thermomicrobiota</taxon>
        <taxon>Thermomicrobia</taxon>
        <taxon>Thermomicrobiales</taxon>
        <taxon>environmental samples</taxon>
    </lineage>
</organism>
<proteinExistence type="predicted"/>
<dbReference type="EMBL" id="CADCWL010000064">
    <property type="protein sequence ID" value="CAA9558488.1"/>
    <property type="molecule type" value="Genomic_DNA"/>
</dbReference>
<accession>A0A6J4USB9</accession>
<feature type="compositionally biased region" description="Basic and acidic residues" evidence="1">
    <location>
        <begin position="34"/>
        <end position="49"/>
    </location>
</feature>
<evidence type="ECO:0000313" key="2">
    <source>
        <dbReference type="EMBL" id="CAA9558488.1"/>
    </source>
</evidence>
<gene>
    <name evidence="2" type="ORF">AVDCRST_MAG19-1428</name>
</gene>
<dbReference type="AlphaFoldDB" id="A0A6J4USB9"/>
<feature type="non-terminal residue" evidence="2">
    <location>
        <position position="49"/>
    </location>
</feature>
<protein>
    <submittedName>
        <fullName evidence="2">Uncharacterized protein</fullName>
    </submittedName>
</protein>
<feature type="non-terminal residue" evidence="2">
    <location>
        <position position="1"/>
    </location>
</feature>
<sequence length="49" mass="5291">EWGWRTGRASEVWRGQVGATAATRSAAVPGGGEAFRRPRRGGDLPRKLV</sequence>